<keyword evidence="10" id="KW-0902">Two-component regulatory system</keyword>
<feature type="transmembrane region" description="Helical" evidence="12">
    <location>
        <begin position="313"/>
        <end position="337"/>
    </location>
</feature>
<evidence type="ECO:0000256" key="12">
    <source>
        <dbReference type="SAM" id="Phobius"/>
    </source>
</evidence>
<dbReference type="InterPro" id="IPR050640">
    <property type="entry name" value="Bact_2-comp_sensor_kinase"/>
</dbReference>
<dbReference type="PRINTS" id="PR00344">
    <property type="entry name" value="BCTRLSENSOR"/>
</dbReference>
<feature type="domain" description="Histidine kinase" evidence="13">
    <location>
        <begin position="496"/>
        <end position="600"/>
    </location>
</feature>
<evidence type="ECO:0000256" key="10">
    <source>
        <dbReference type="ARBA" id="ARBA00023012"/>
    </source>
</evidence>
<gene>
    <name evidence="15" type="ORF">ACFPYJ_22605</name>
</gene>
<evidence type="ECO:0000259" key="13">
    <source>
        <dbReference type="PROSITE" id="PS50109"/>
    </source>
</evidence>
<evidence type="ECO:0000256" key="11">
    <source>
        <dbReference type="ARBA" id="ARBA00023136"/>
    </source>
</evidence>
<proteinExistence type="predicted"/>
<keyword evidence="5" id="KW-0597">Phosphoprotein</keyword>
<dbReference type="Pfam" id="PF00672">
    <property type="entry name" value="HAMP"/>
    <property type="match status" value="1"/>
</dbReference>
<dbReference type="Gene3D" id="6.10.340.10">
    <property type="match status" value="1"/>
</dbReference>
<dbReference type="InterPro" id="IPR003594">
    <property type="entry name" value="HATPase_dom"/>
</dbReference>
<dbReference type="Proteomes" id="UP001596047">
    <property type="component" value="Unassembled WGS sequence"/>
</dbReference>
<sequence length="607" mass="69162">MRLSNIYRNYFQNNLFMKMILLFSFITILTIITFSYLMFRSMSGTVINRELDIQKKAMESVNNNMTAKHESVQAMIEGVYRNSSLSTGVSYLLMHPFQEYVQYNLNQYYLNSNNAGPDALQYFKNNMEDDADISNLILYSAEQQSIYAFNSYKQLKLLKTGAGNTYIPDAMALEGGSLTLPNPWIRKAIKLPKADLYSIRMQVNDMQSLKNIGQLVVYYKSDSIWKAISNVKGDLKGRILVLTTEGGVLFDSLGQIYGKTYPGLDKINSLYESSELVQHEYVTKMTQNKGGFIVLGLISTDEMAASYRGLRNTILTISACCIFVAIVIPSLFIFRFAKRTNEIIRFTRKVKQGDLNARIQDPREDELGQISHSFNDMLEVLNEYIDREYKADIKQKETELTALQARINPHFLYNTLEVIRMRAISQGAQDVGEMIYSLSALFRSFVQQKSVYLLKDELEACRLYLELFRIRYKDKFSYAIECADDLGRKKVLRMSLQPIVENYIVHGLCSERTGNQIAIKALRLEKGLQVQIIDNGKGIPADRLKELEYTLSSEAAEGESFGLRSVNERLQLLYGAEFGLCIESELGAGTTVTVRLPDIEDQEGHDV</sequence>
<dbReference type="PROSITE" id="PS50885">
    <property type="entry name" value="HAMP"/>
    <property type="match status" value="1"/>
</dbReference>
<dbReference type="InterPro" id="IPR036890">
    <property type="entry name" value="HATPase_C_sf"/>
</dbReference>
<evidence type="ECO:0000256" key="8">
    <source>
        <dbReference type="ARBA" id="ARBA00022777"/>
    </source>
</evidence>
<evidence type="ECO:0000256" key="5">
    <source>
        <dbReference type="ARBA" id="ARBA00022553"/>
    </source>
</evidence>
<dbReference type="Pfam" id="PF02518">
    <property type="entry name" value="HATPase_c"/>
    <property type="match status" value="1"/>
</dbReference>
<dbReference type="EMBL" id="JBHSOW010000081">
    <property type="protein sequence ID" value="MFC5651859.1"/>
    <property type="molecule type" value="Genomic_DNA"/>
</dbReference>
<evidence type="ECO:0000256" key="1">
    <source>
        <dbReference type="ARBA" id="ARBA00000085"/>
    </source>
</evidence>
<dbReference type="PANTHER" id="PTHR34220">
    <property type="entry name" value="SENSOR HISTIDINE KINASE YPDA"/>
    <property type="match status" value="1"/>
</dbReference>
<keyword evidence="9" id="KW-0067">ATP-binding</keyword>
<dbReference type="InterPro" id="IPR004358">
    <property type="entry name" value="Sig_transdc_His_kin-like_C"/>
</dbReference>
<keyword evidence="11 12" id="KW-0472">Membrane</keyword>
<evidence type="ECO:0000313" key="15">
    <source>
        <dbReference type="EMBL" id="MFC5651859.1"/>
    </source>
</evidence>
<keyword evidence="16" id="KW-1185">Reference proteome</keyword>
<dbReference type="InterPro" id="IPR003660">
    <property type="entry name" value="HAMP_dom"/>
</dbReference>
<evidence type="ECO:0000256" key="4">
    <source>
        <dbReference type="ARBA" id="ARBA00022475"/>
    </source>
</evidence>
<feature type="transmembrane region" description="Helical" evidence="12">
    <location>
        <begin position="20"/>
        <end position="39"/>
    </location>
</feature>
<dbReference type="SUPFAM" id="SSF55874">
    <property type="entry name" value="ATPase domain of HSP90 chaperone/DNA topoisomerase II/histidine kinase"/>
    <property type="match status" value="1"/>
</dbReference>
<accession>A0ABW0W535</accession>
<comment type="caution">
    <text evidence="15">The sequence shown here is derived from an EMBL/GenBank/DDBJ whole genome shotgun (WGS) entry which is preliminary data.</text>
</comment>
<feature type="domain" description="HAMP" evidence="14">
    <location>
        <begin position="334"/>
        <end position="386"/>
    </location>
</feature>
<dbReference type="Gene3D" id="3.30.565.10">
    <property type="entry name" value="Histidine kinase-like ATPase, C-terminal domain"/>
    <property type="match status" value="1"/>
</dbReference>
<protein>
    <recommendedName>
        <fullName evidence="3">histidine kinase</fullName>
        <ecNumber evidence="3">2.7.13.3</ecNumber>
    </recommendedName>
</protein>
<keyword evidence="4" id="KW-1003">Cell membrane</keyword>
<keyword evidence="7" id="KW-0547">Nucleotide-binding</keyword>
<dbReference type="PROSITE" id="PS50109">
    <property type="entry name" value="HIS_KIN"/>
    <property type="match status" value="1"/>
</dbReference>
<evidence type="ECO:0000313" key="16">
    <source>
        <dbReference type="Proteomes" id="UP001596047"/>
    </source>
</evidence>
<evidence type="ECO:0000256" key="6">
    <source>
        <dbReference type="ARBA" id="ARBA00022679"/>
    </source>
</evidence>
<dbReference type="CDD" id="cd06225">
    <property type="entry name" value="HAMP"/>
    <property type="match status" value="1"/>
</dbReference>
<keyword evidence="8 15" id="KW-0418">Kinase</keyword>
<dbReference type="SMART" id="SM00304">
    <property type="entry name" value="HAMP"/>
    <property type="match status" value="1"/>
</dbReference>
<keyword evidence="12" id="KW-1133">Transmembrane helix</keyword>
<keyword evidence="12" id="KW-0812">Transmembrane</keyword>
<dbReference type="GO" id="GO:0016301">
    <property type="term" value="F:kinase activity"/>
    <property type="evidence" value="ECO:0007669"/>
    <property type="project" value="UniProtKB-KW"/>
</dbReference>
<dbReference type="RefSeq" id="WP_379190494.1">
    <property type="nucleotide sequence ID" value="NZ_JBHSOW010000081.1"/>
</dbReference>
<dbReference type="Pfam" id="PF06580">
    <property type="entry name" value="His_kinase"/>
    <property type="match status" value="1"/>
</dbReference>
<dbReference type="InterPro" id="IPR010559">
    <property type="entry name" value="Sig_transdc_His_kin_internal"/>
</dbReference>
<evidence type="ECO:0000256" key="3">
    <source>
        <dbReference type="ARBA" id="ARBA00012438"/>
    </source>
</evidence>
<dbReference type="EC" id="2.7.13.3" evidence="3"/>
<comment type="catalytic activity">
    <reaction evidence="1">
        <text>ATP + protein L-histidine = ADP + protein N-phospho-L-histidine.</text>
        <dbReference type="EC" id="2.7.13.3"/>
    </reaction>
</comment>
<dbReference type="InterPro" id="IPR005467">
    <property type="entry name" value="His_kinase_dom"/>
</dbReference>
<dbReference type="PANTHER" id="PTHR34220:SF7">
    <property type="entry name" value="SENSOR HISTIDINE KINASE YPDA"/>
    <property type="match status" value="1"/>
</dbReference>
<name>A0ABW0W535_9BACL</name>
<evidence type="ECO:0000256" key="2">
    <source>
        <dbReference type="ARBA" id="ARBA00004651"/>
    </source>
</evidence>
<comment type="subcellular location">
    <subcellularLocation>
        <location evidence="2">Cell membrane</location>
        <topology evidence="2">Multi-pass membrane protein</topology>
    </subcellularLocation>
</comment>
<evidence type="ECO:0000256" key="7">
    <source>
        <dbReference type="ARBA" id="ARBA00022741"/>
    </source>
</evidence>
<reference evidence="16" key="1">
    <citation type="journal article" date="2019" name="Int. J. Syst. Evol. Microbiol.">
        <title>The Global Catalogue of Microorganisms (GCM) 10K type strain sequencing project: providing services to taxonomists for standard genome sequencing and annotation.</title>
        <authorList>
            <consortium name="The Broad Institute Genomics Platform"/>
            <consortium name="The Broad Institute Genome Sequencing Center for Infectious Disease"/>
            <person name="Wu L."/>
            <person name="Ma J."/>
        </authorList>
    </citation>
    <scope>NUCLEOTIDE SEQUENCE [LARGE SCALE GENOMIC DNA]</scope>
    <source>
        <strain evidence="16">CGMCC 1.3240</strain>
    </source>
</reference>
<evidence type="ECO:0000256" key="9">
    <source>
        <dbReference type="ARBA" id="ARBA00022840"/>
    </source>
</evidence>
<keyword evidence="6" id="KW-0808">Transferase</keyword>
<organism evidence="15 16">
    <name type="scientific">Paenibacillus solisilvae</name>
    <dbReference type="NCBI Taxonomy" id="2486751"/>
    <lineage>
        <taxon>Bacteria</taxon>
        <taxon>Bacillati</taxon>
        <taxon>Bacillota</taxon>
        <taxon>Bacilli</taxon>
        <taxon>Bacillales</taxon>
        <taxon>Paenibacillaceae</taxon>
        <taxon>Paenibacillus</taxon>
    </lineage>
</organism>
<evidence type="ECO:0000259" key="14">
    <source>
        <dbReference type="PROSITE" id="PS50885"/>
    </source>
</evidence>
<dbReference type="SUPFAM" id="SSF158472">
    <property type="entry name" value="HAMP domain-like"/>
    <property type="match status" value="1"/>
</dbReference>